<feature type="non-terminal residue" evidence="1">
    <location>
        <position position="1"/>
    </location>
</feature>
<keyword evidence="2" id="KW-1185">Reference proteome</keyword>
<sequence length="57" mass="6201">PLGNYYSGVAKSTQDFEGHTWPLSPQSTSSSESVMADVIEFSVLPKAKMLGLPSLQW</sequence>
<organism evidence="1 2">
    <name type="scientific">Caerostris extrusa</name>
    <name type="common">Bark spider</name>
    <name type="synonym">Caerostris bankana</name>
    <dbReference type="NCBI Taxonomy" id="172846"/>
    <lineage>
        <taxon>Eukaryota</taxon>
        <taxon>Metazoa</taxon>
        <taxon>Ecdysozoa</taxon>
        <taxon>Arthropoda</taxon>
        <taxon>Chelicerata</taxon>
        <taxon>Arachnida</taxon>
        <taxon>Araneae</taxon>
        <taxon>Araneomorphae</taxon>
        <taxon>Entelegynae</taxon>
        <taxon>Araneoidea</taxon>
        <taxon>Araneidae</taxon>
        <taxon>Caerostris</taxon>
    </lineage>
</organism>
<name>A0AAV4UI42_CAEEX</name>
<evidence type="ECO:0000313" key="2">
    <source>
        <dbReference type="Proteomes" id="UP001054945"/>
    </source>
</evidence>
<proteinExistence type="predicted"/>
<reference evidence="1 2" key="1">
    <citation type="submission" date="2021-06" db="EMBL/GenBank/DDBJ databases">
        <title>Caerostris extrusa draft genome.</title>
        <authorList>
            <person name="Kono N."/>
            <person name="Arakawa K."/>
        </authorList>
    </citation>
    <scope>NUCLEOTIDE SEQUENCE [LARGE SCALE GENOMIC DNA]</scope>
</reference>
<dbReference type="EMBL" id="BPLR01012915">
    <property type="protein sequence ID" value="GIY57506.1"/>
    <property type="molecule type" value="Genomic_DNA"/>
</dbReference>
<gene>
    <name evidence="1" type="ORF">CEXT_705871</name>
</gene>
<dbReference type="Proteomes" id="UP001054945">
    <property type="component" value="Unassembled WGS sequence"/>
</dbReference>
<accession>A0AAV4UI42</accession>
<evidence type="ECO:0000313" key="1">
    <source>
        <dbReference type="EMBL" id="GIY57506.1"/>
    </source>
</evidence>
<comment type="caution">
    <text evidence="1">The sequence shown here is derived from an EMBL/GenBank/DDBJ whole genome shotgun (WGS) entry which is preliminary data.</text>
</comment>
<protein>
    <submittedName>
        <fullName evidence="1">Uncharacterized protein</fullName>
    </submittedName>
</protein>
<dbReference type="AlphaFoldDB" id="A0AAV4UI42"/>